<keyword evidence="3" id="KW-0472">Membrane</keyword>
<dbReference type="InterPro" id="IPR012338">
    <property type="entry name" value="Beta-lactam/transpept-like"/>
</dbReference>
<dbReference type="Gene3D" id="3.40.710.10">
    <property type="entry name" value="DD-peptidase/beta-lactamase superfamily"/>
    <property type="match status" value="1"/>
</dbReference>
<keyword evidence="7" id="KW-1185">Reference proteome</keyword>
<evidence type="ECO:0000313" key="6">
    <source>
        <dbReference type="EMBL" id="MBC2888789.1"/>
    </source>
</evidence>
<dbReference type="EMBL" id="JACMSE010000003">
    <property type="protein sequence ID" value="MBC2888789.1"/>
    <property type="molecule type" value="Genomic_DNA"/>
</dbReference>
<accession>A0A842JHP5</accession>
<gene>
    <name evidence="6" type="ORF">H7313_05420</name>
</gene>
<dbReference type="SUPFAM" id="SSF56519">
    <property type="entry name" value="Penicillin binding protein dimerisation domain"/>
    <property type="match status" value="1"/>
</dbReference>
<feature type="domain" description="Penicillin-binding protein transpeptidase" evidence="4">
    <location>
        <begin position="208"/>
        <end position="515"/>
    </location>
</feature>
<evidence type="ECO:0000256" key="3">
    <source>
        <dbReference type="ARBA" id="ARBA00023136"/>
    </source>
</evidence>
<comment type="similarity">
    <text evidence="2">Belongs to the transpeptidase family.</text>
</comment>
<organism evidence="6 7">
    <name type="scientific">Gordonibacter massiliensis</name>
    <name type="common">ex Traore et al. 2017</name>
    <dbReference type="NCBI Taxonomy" id="1841863"/>
    <lineage>
        <taxon>Bacteria</taxon>
        <taxon>Bacillati</taxon>
        <taxon>Actinomycetota</taxon>
        <taxon>Coriobacteriia</taxon>
        <taxon>Eggerthellales</taxon>
        <taxon>Eggerthellaceae</taxon>
        <taxon>Gordonibacter</taxon>
    </lineage>
</organism>
<dbReference type="InterPro" id="IPR050515">
    <property type="entry name" value="Beta-lactam/transpept"/>
</dbReference>
<comment type="subcellular location">
    <subcellularLocation>
        <location evidence="1">Membrane</location>
    </subcellularLocation>
</comment>
<protein>
    <submittedName>
        <fullName evidence="6">Penicillin-binding protein 2</fullName>
    </submittedName>
</protein>
<evidence type="ECO:0000256" key="1">
    <source>
        <dbReference type="ARBA" id="ARBA00004370"/>
    </source>
</evidence>
<dbReference type="Gene3D" id="3.90.1310.10">
    <property type="entry name" value="Penicillin-binding protein 2a (Domain 2)"/>
    <property type="match status" value="1"/>
</dbReference>
<sequence length="527" mass="56492">MAPTYSAQAEEARTVGFDIEPRRGTIYDRNGTVLAVSVDATTIYANPSEVEDIRGTASALAGALGGEAADYESTLAANNTTFAFIKRKADTAVADQVRALELKGIYFIGESRREYPNGRVGAQVIGLTDIDGNGLSGLEKYYNDILSGEAGRYEAERGRDGTPIPGGVHEETPAVDGEDIMISLDIELQQSVEDRLLADEKGLTSNGGSAVVMDGESGEIYAAASLPLLDPNDRENIKAGATELKTVTDLFEPGSIFKSVSAMAILETGSMAPDTELFCPNEIVADGYTITDAHDRGDATYTLQEIMDQSSNIGISLATENMGFDKFYEHILKYNLHEKTGVDYPGEGGEGTDILGYMVPFDSLSKVTAYNMSFGQGISVTPMQMTRFYGALTNGGVECVPHFLMSKPQTGETMEYATEKVIDDQKAIDQMTGMLKTVVTEGTGKDAAIEGYNVAGKTSTAEIYDDVNGGYRKGVYNMAFTGFIADSTGPQLVCFVGANETEYGSIVTPVFKDIMSTAIDRFKISPK</sequence>
<comment type="caution">
    <text evidence="6">The sequence shown here is derived from an EMBL/GenBank/DDBJ whole genome shotgun (WGS) entry which is preliminary data.</text>
</comment>
<dbReference type="Pfam" id="PF03717">
    <property type="entry name" value="PBP_dimer"/>
    <property type="match status" value="1"/>
</dbReference>
<dbReference type="GO" id="GO:0071555">
    <property type="term" value="P:cell wall organization"/>
    <property type="evidence" value="ECO:0007669"/>
    <property type="project" value="TreeGrafter"/>
</dbReference>
<dbReference type="Proteomes" id="UP000587396">
    <property type="component" value="Unassembled WGS sequence"/>
</dbReference>
<name>A0A842JHP5_9ACTN</name>
<feature type="domain" description="Penicillin-binding protein dimerisation" evidence="5">
    <location>
        <begin position="19"/>
        <end position="164"/>
    </location>
</feature>
<dbReference type="GO" id="GO:0005886">
    <property type="term" value="C:plasma membrane"/>
    <property type="evidence" value="ECO:0007669"/>
    <property type="project" value="TreeGrafter"/>
</dbReference>
<dbReference type="InterPro" id="IPR001460">
    <property type="entry name" value="PCN-bd_Tpept"/>
</dbReference>
<dbReference type="PANTHER" id="PTHR30627">
    <property type="entry name" value="PEPTIDOGLYCAN D,D-TRANSPEPTIDASE"/>
    <property type="match status" value="1"/>
</dbReference>
<evidence type="ECO:0000313" key="7">
    <source>
        <dbReference type="Proteomes" id="UP000587396"/>
    </source>
</evidence>
<dbReference type="Pfam" id="PF00905">
    <property type="entry name" value="Transpeptidase"/>
    <property type="match status" value="1"/>
</dbReference>
<evidence type="ECO:0000259" key="4">
    <source>
        <dbReference type="Pfam" id="PF00905"/>
    </source>
</evidence>
<dbReference type="GO" id="GO:0008658">
    <property type="term" value="F:penicillin binding"/>
    <property type="evidence" value="ECO:0007669"/>
    <property type="project" value="InterPro"/>
</dbReference>
<dbReference type="Gene3D" id="3.30.450.330">
    <property type="match status" value="1"/>
</dbReference>
<dbReference type="AlphaFoldDB" id="A0A842JHP5"/>
<reference evidence="6 7" key="1">
    <citation type="submission" date="2020-08" db="EMBL/GenBank/DDBJ databases">
        <authorList>
            <person name="Liu C."/>
            <person name="Sun Q."/>
        </authorList>
    </citation>
    <scope>NUCLEOTIDE SEQUENCE [LARGE SCALE GENOMIC DNA]</scope>
    <source>
        <strain evidence="6 7">N22</strain>
    </source>
</reference>
<proteinExistence type="inferred from homology"/>
<evidence type="ECO:0000256" key="2">
    <source>
        <dbReference type="ARBA" id="ARBA00007171"/>
    </source>
</evidence>
<dbReference type="PANTHER" id="PTHR30627:SF1">
    <property type="entry name" value="PEPTIDOGLYCAN D,D-TRANSPEPTIDASE FTSI"/>
    <property type="match status" value="1"/>
</dbReference>
<evidence type="ECO:0000259" key="5">
    <source>
        <dbReference type="Pfam" id="PF03717"/>
    </source>
</evidence>
<dbReference type="InterPro" id="IPR005311">
    <property type="entry name" value="PBP_dimer"/>
</dbReference>
<dbReference type="InterPro" id="IPR036138">
    <property type="entry name" value="PBP_dimer_sf"/>
</dbReference>
<dbReference type="SUPFAM" id="SSF56601">
    <property type="entry name" value="beta-lactamase/transpeptidase-like"/>
    <property type="match status" value="1"/>
</dbReference>